<protein>
    <recommendedName>
        <fullName evidence="15">ADP,ATP carrier protein</fullName>
    </recommendedName>
</protein>
<dbReference type="PANTHER" id="PTHR45671">
    <property type="entry name" value="SOLUTE CARRIER FAMILY 25 (MITOCHONDRIAL CARRIER PHOSPHATE CARRIER), MEMBER 3, LIKE-RELATED-RELATED"/>
    <property type="match status" value="1"/>
</dbReference>
<evidence type="ECO:0000256" key="8">
    <source>
        <dbReference type="ARBA" id="ARBA00023128"/>
    </source>
</evidence>
<evidence type="ECO:0000256" key="12">
    <source>
        <dbReference type="SAM" id="SignalP"/>
    </source>
</evidence>
<keyword evidence="5" id="KW-0677">Repeat</keyword>
<keyword evidence="14" id="KW-1185">Reference proteome</keyword>
<evidence type="ECO:0000256" key="1">
    <source>
        <dbReference type="ARBA" id="ARBA00004448"/>
    </source>
</evidence>
<reference evidence="13" key="1">
    <citation type="submission" date="2023-08" db="EMBL/GenBank/DDBJ databases">
        <authorList>
            <person name="Audoor S."/>
            <person name="Bilcke G."/>
        </authorList>
    </citation>
    <scope>NUCLEOTIDE SEQUENCE</scope>
</reference>
<dbReference type="InterPro" id="IPR023395">
    <property type="entry name" value="MCP_dom_sf"/>
</dbReference>
<evidence type="ECO:0000256" key="2">
    <source>
        <dbReference type="ARBA" id="ARBA00006375"/>
    </source>
</evidence>
<dbReference type="Pfam" id="PF00153">
    <property type="entry name" value="Mito_carr"/>
    <property type="match status" value="3"/>
</dbReference>
<dbReference type="PANTHER" id="PTHR45671:SF12">
    <property type="entry name" value="MITOCHONDRIAL PHOSPHATE CARRIER PROTEIN"/>
    <property type="match status" value="1"/>
</dbReference>
<feature type="repeat" description="Solcar" evidence="10">
    <location>
        <begin position="251"/>
        <end position="351"/>
    </location>
</feature>
<keyword evidence="6" id="KW-0999">Mitochondrion inner membrane</keyword>
<evidence type="ECO:0000256" key="5">
    <source>
        <dbReference type="ARBA" id="ARBA00022737"/>
    </source>
</evidence>
<keyword evidence="7" id="KW-1133">Transmembrane helix</keyword>
<feature type="signal peptide" evidence="12">
    <location>
        <begin position="1"/>
        <end position="32"/>
    </location>
</feature>
<keyword evidence="8" id="KW-0496">Mitochondrion</keyword>
<organism evidence="13 14">
    <name type="scientific">Cylindrotheca closterium</name>
    <dbReference type="NCBI Taxonomy" id="2856"/>
    <lineage>
        <taxon>Eukaryota</taxon>
        <taxon>Sar</taxon>
        <taxon>Stramenopiles</taxon>
        <taxon>Ochrophyta</taxon>
        <taxon>Bacillariophyta</taxon>
        <taxon>Bacillariophyceae</taxon>
        <taxon>Bacillariophycidae</taxon>
        <taxon>Bacillariales</taxon>
        <taxon>Bacillariaceae</taxon>
        <taxon>Cylindrotheca</taxon>
    </lineage>
</organism>
<dbReference type="GO" id="GO:1990547">
    <property type="term" value="P:mitochondrial phosphate ion transmembrane transport"/>
    <property type="evidence" value="ECO:0007669"/>
    <property type="project" value="InterPro"/>
</dbReference>
<sequence>MTKNSVLGLPKRILSCLSMMALLMLSTTPVQAEGIAGAAVTKSALSAALKDIDLRYFIAGGTCAAFSHGITTPIDVVKTKIQADPKKYQDKNMLAVTKDIVQTEGAGALLTGLGPTIVGYGVEGAMKFGVYEVSKPILKSLLASLFENSNTNTEPFAFLLSSILAGAIAAVLLCPMESLRIKQVTDESFQNESLLTGLPKLIEQDGFLSLFGGVLAMLAKQVPYTFGKQVSFDVLATFFYQFYGNFLEIVNKWLVSISAAACASLAACLLSQPGDMILTETYSSTKAAKKKKKRRVAEDPASSTKPFGVAVGDIYQRGGSGEFFRGLSTRILHVGMIITSQLVVYDIVKQMLGLPATGSH</sequence>
<evidence type="ECO:0000313" key="14">
    <source>
        <dbReference type="Proteomes" id="UP001295423"/>
    </source>
</evidence>
<gene>
    <name evidence="13" type="ORF">CYCCA115_LOCUS8455</name>
</gene>
<dbReference type="EMBL" id="CAKOGP040001113">
    <property type="protein sequence ID" value="CAJ1943467.1"/>
    <property type="molecule type" value="Genomic_DNA"/>
</dbReference>
<comment type="similarity">
    <text evidence="2 11">Belongs to the mitochondrial carrier (TC 2.A.29) family.</text>
</comment>
<dbReference type="PROSITE" id="PS50920">
    <property type="entry name" value="SOLCAR"/>
    <property type="match status" value="3"/>
</dbReference>
<evidence type="ECO:0000256" key="11">
    <source>
        <dbReference type="RuleBase" id="RU000488"/>
    </source>
</evidence>
<accession>A0AAD2FIQ8</accession>
<feature type="chain" id="PRO_5042104896" description="ADP,ATP carrier protein" evidence="12">
    <location>
        <begin position="33"/>
        <end position="360"/>
    </location>
</feature>
<dbReference type="InterPro" id="IPR018108">
    <property type="entry name" value="MCP_transmembrane"/>
</dbReference>
<feature type="repeat" description="Solcar" evidence="10">
    <location>
        <begin position="153"/>
        <end position="238"/>
    </location>
</feature>
<evidence type="ECO:0008006" key="15">
    <source>
        <dbReference type="Google" id="ProtNLM"/>
    </source>
</evidence>
<keyword evidence="9 10" id="KW-0472">Membrane</keyword>
<keyword evidence="3 11" id="KW-0813">Transport</keyword>
<comment type="caution">
    <text evidence="13">The sequence shown here is derived from an EMBL/GenBank/DDBJ whole genome shotgun (WGS) entry which is preliminary data.</text>
</comment>
<evidence type="ECO:0000256" key="7">
    <source>
        <dbReference type="ARBA" id="ARBA00022989"/>
    </source>
</evidence>
<dbReference type="Gene3D" id="1.50.40.10">
    <property type="entry name" value="Mitochondrial carrier domain"/>
    <property type="match status" value="1"/>
</dbReference>
<name>A0AAD2FIQ8_9STRA</name>
<dbReference type="AlphaFoldDB" id="A0AAD2FIQ8"/>
<evidence type="ECO:0000256" key="6">
    <source>
        <dbReference type="ARBA" id="ARBA00022792"/>
    </source>
</evidence>
<keyword evidence="4 10" id="KW-0812">Transmembrane</keyword>
<dbReference type="InterPro" id="IPR044677">
    <property type="entry name" value="SLC25A3/Pic2/Mir1-like"/>
</dbReference>
<dbReference type="GO" id="GO:0005315">
    <property type="term" value="F:phosphate transmembrane transporter activity"/>
    <property type="evidence" value="ECO:0007669"/>
    <property type="project" value="InterPro"/>
</dbReference>
<evidence type="ECO:0000256" key="10">
    <source>
        <dbReference type="PROSITE-ProRule" id="PRU00282"/>
    </source>
</evidence>
<evidence type="ECO:0000256" key="3">
    <source>
        <dbReference type="ARBA" id="ARBA00022448"/>
    </source>
</evidence>
<evidence type="ECO:0000313" key="13">
    <source>
        <dbReference type="EMBL" id="CAJ1943467.1"/>
    </source>
</evidence>
<dbReference type="GO" id="GO:0005743">
    <property type="term" value="C:mitochondrial inner membrane"/>
    <property type="evidence" value="ECO:0007669"/>
    <property type="project" value="UniProtKB-SubCell"/>
</dbReference>
<evidence type="ECO:0000256" key="9">
    <source>
        <dbReference type="ARBA" id="ARBA00023136"/>
    </source>
</evidence>
<dbReference type="SUPFAM" id="SSF103506">
    <property type="entry name" value="Mitochondrial carrier"/>
    <property type="match status" value="1"/>
</dbReference>
<evidence type="ECO:0000256" key="4">
    <source>
        <dbReference type="ARBA" id="ARBA00022692"/>
    </source>
</evidence>
<comment type="subcellular location">
    <subcellularLocation>
        <location evidence="1">Mitochondrion inner membrane</location>
        <topology evidence="1">Multi-pass membrane protein</topology>
    </subcellularLocation>
</comment>
<dbReference type="Proteomes" id="UP001295423">
    <property type="component" value="Unassembled WGS sequence"/>
</dbReference>
<keyword evidence="12" id="KW-0732">Signal</keyword>
<feature type="repeat" description="Solcar" evidence="10">
    <location>
        <begin position="51"/>
        <end position="137"/>
    </location>
</feature>
<proteinExistence type="inferred from homology"/>